<proteinExistence type="predicted"/>
<evidence type="ECO:0000313" key="2">
    <source>
        <dbReference type="Proteomes" id="UP000190657"/>
    </source>
</evidence>
<accession>A0A1T4N763</accession>
<dbReference type="Proteomes" id="UP000190657">
    <property type="component" value="Unassembled WGS sequence"/>
</dbReference>
<dbReference type="RefSeq" id="WP_078768945.1">
    <property type="nucleotide sequence ID" value="NZ_FUWW01000019.1"/>
</dbReference>
<sequence>MFKNKIDSIQTFKNEAKVQFEPDSSPAAWGHYKKFYSKNKYLNNNYDFSDLFFYNCYTDFGLKRGIYTDYEWFNYLNKPLRKGSRYNRLFVLEKDTKIKKINNTEYIVAAYRLGGDCDFNFNEKKYALFLEIIESDSTASKQEKANASQQLANCREMHHNLLNFSLMQGIGNMQKFKGSNRYDRLDTFVYELDKYFRGVSNSILQYSSPNNKPALISFLNDFKDIYEYCATFYFITEKTFINEIIKQGSMPITNVTELMRYMNLAEKYWSIKEFAFFQKEFLAIGDYFLDGGTVFSKTELSTKIKNDFGYEQDEIDELLIKCEKRGFITSIGNNSYTR</sequence>
<protein>
    <submittedName>
        <fullName evidence="1">Uncharacterized protein</fullName>
    </submittedName>
</protein>
<organism evidence="1 2">
    <name type="scientific">Eubacterium coprostanoligenes</name>
    <dbReference type="NCBI Taxonomy" id="290054"/>
    <lineage>
        <taxon>Bacteria</taxon>
        <taxon>Bacillati</taxon>
        <taxon>Bacillota</taxon>
        <taxon>Clostridia</taxon>
        <taxon>Eubacteriales</taxon>
        <taxon>Eubacteriaceae</taxon>
        <taxon>Eubacterium</taxon>
    </lineage>
</organism>
<dbReference type="EMBL" id="FUWW01000019">
    <property type="protein sequence ID" value="SJZ74887.1"/>
    <property type="molecule type" value="Genomic_DNA"/>
</dbReference>
<evidence type="ECO:0000313" key="1">
    <source>
        <dbReference type="EMBL" id="SJZ74887.1"/>
    </source>
</evidence>
<name>A0A1T4N763_9FIRM</name>
<keyword evidence="2" id="KW-1185">Reference proteome</keyword>
<dbReference type="OrthoDB" id="2082717at2"/>
<dbReference type="STRING" id="290054.SAMN02745114_01492"/>
<reference evidence="1 2" key="1">
    <citation type="submission" date="2017-02" db="EMBL/GenBank/DDBJ databases">
        <authorList>
            <person name="Peterson S.W."/>
        </authorList>
    </citation>
    <scope>NUCLEOTIDE SEQUENCE [LARGE SCALE GENOMIC DNA]</scope>
    <source>
        <strain evidence="1 2">ATCC 51222</strain>
    </source>
</reference>
<gene>
    <name evidence="1" type="ORF">SAMN02745114_01492</name>
</gene>
<dbReference type="AlphaFoldDB" id="A0A1T4N763"/>